<dbReference type="InterPro" id="IPR039421">
    <property type="entry name" value="Type_1_exporter"/>
</dbReference>
<dbReference type="Gene3D" id="1.20.1560.10">
    <property type="entry name" value="ABC transporter type 1, transmembrane domain"/>
    <property type="match status" value="1"/>
</dbReference>
<evidence type="ECO:0000256" key="7">
    <source>
        <dbReference type="ARBA" id="ARBA00022989"/>
    </source>
</evidence>
<feature type="domain" description="ABC transmembrane type-1" evidence="11">
    <location>
        <begin position="28"/>
        <end position="312"/>
    </location>
</feature>
<dbReference type="STRING" id="138119.DSY1702"/>
<dbReference type="InterPro" id="IPR003439">
    <property type="entry name" value="ABC_transporter-like_ATP-bd"/>
</dbReference>
<keyword evidence="7 9" id="KW-1133">Transmembrane helix</keyword>
<dbReference type="InterPro" id="IPR027417">
    <property type="entry name" value="P-loop_NTPase"/>
</dbReference>
<dbReference type="Gene3D" id="3.40.50.300">
    <property type="entry name" value="P-loop containing nucleotide triphosphate hydrolases"/>
    <property type="match status" value="1"/>
</dbReference>
<dbReference type="GO" id="GO:0016887">
    <property type="term" value="F:ATP hydrolysis activity"/>
    <property type="evidence" value="ECO:0007669"/>
    <property type="project" value="InterPro"/>
</dbReference>
<dbReference type="PROSITE" id="PS00211">
    <property type="entry name" value="ABC_TRANSPORTER_1"/>
    <property type="match status" value="1"/>
</dbReference>
<dbReference type="SUPFAM" id="SSF90123">
    <property type="entry name" value="ABC transporter transmembrane region"/>
    <property type="match status" value="1"/>
</dbReference>
<evidence type="ECO:0000259" key="10">
    <source>
        <dbReference type="PROSITE" id="PS50893"/>
    </source>
</evidence>
<dbReference type="Pfam" id="PF00664">
    <property type="entry name" value="ABC_membrane"/>
    <property type="match status" value="1"/>
</dbReference>
<evidence type="ECO:0000256" key="2">
    <source>
        <dbReference type="ARBA" id="ARBA00022448"/>
    </source>
</evidence>
<evidence type="ECO:0000256" key="9">
    <source>
        <dbReference type="SAM" id="Phobius"/>
    </source>
</evidence>
<dbReference type="HOGENOM" id="CLU_000604_84_3_9"/>
<dbReference type="AlphaFoldDB" id="Q24WV1"/>
<evidence type="ECO:0000256" key="5">
    <source>
        <dbReference type="ARBA" id="ARBA00022741"/>
    </source>
</evidence>
<dbReference type="SUPFAM" id="SSF52540">
    <property type="entry name" value="P-loop containing nucleoside triphosphate hydrolases"/>
    <property type="match status" value="1"/>
</dbReference>
<keyword evidence="3" id="KW-1003">Cell membrane</keyword>
<evidence type="ECO:0000259" key="11">
    <source>
        <dbReference type="PROSITE" id="PS50929"/>
    </source>
</evidence>
<evidence type="ECO:0000256" key="4">
    <source>
        <dbReference type="ARBA" id="ARBA00022692"/>
    </source>
</evidence>
<dbReference type="FunFam" id="1.20.1560.10:FF:000011">
    <property type="entry name" value="Multidrug ABC transporter ATP-binding protein"/>
    <property type="match status" value="1"/>
</dbReference>
<evidence type="ECO:0000256" key="1">
    <source>
        <dbReference type="ARBA" id="ARBA00004651"/>
    </source>
</evidence>
<evidence type="ECO:0000313" key="13">
    <source>
        <dbReference type="Proteomes" id="UP000001946"/>
    </source>
</evidence>
<keyword evidence="8 9" id="KW-0472">Membrane</keyword>
<dbReference type="InterPro" id="IPR003593">
    <property type="entry name" value="AAA+_ATPase"/>
</dbReference>
<dbReference type="EMBL" id="AP008230">
    <property type="protein sequence ID" value="BAE83491.1"/>
    <property type="molecule type" value="Genomic_DNA"/>
</dbReference>
<gene>
    <name evidence="12" type="ordered locus">DSY1702</name>
</gene>
<keyword evidence="2" id="KW-0813">Transport</keyword>
<evidence type="ECO:0000256" key="8">
    <source>
        <dbReference type="ARBA" id="ARBA00023136"/>
    </source>
</evidence>
<dbReference type="Pfam" id="PF00005">
    <property type="entry name" value="ABC_tran"/>
    <property type="match status" value="1"/>
</dbReference>
<dbReference type="GO" id="GO:0005886">
    <property type="term" value="C:plasma membrane"/>
    <property type="evidence" value="ECO:0007669"/>
    <property type="project" value="UniProtKB-SubCell"/>
</dbReference>
<feature type="domain" description="ABC transporter" evidence="10">
    <location>
        <begin position="357"/>
        <end position="590"/>
    </location>
</feature>
<feature type="transmembrane region" description="Helical" evidence="9">
    <location>
        <begin position="144"/>
        <end position="165"/>
    </location>
</feature>
<dbReference type="GO" id="GO:0005524">
    <property type="term" value="F:ATP binding"/>
    <property type="evidence" value="ECO:0007669"/>
    <property type="project" value="UniProtKB-KW"/>
</dbReference>
<dbReference type="PANTHER" id="PTHR43394:SF1">
    <property type="entry name" value="ATP-BINDING CASSETTE SUB-FAMILY B MEMBER 10, MITOCHONDRIAL"/>
    <property type="match status" value="1"/>
</dbReference>
<feature type="transmembrane region" description="Helical" evidence="9">
    <location>
        <begin position="65"/>
        <end position="82"/>
    </location>
</feature>
<dbReference type="Proteomes" id="UP000001946">
    <property type="component" value="Chromosome"/>
</dbReference>
<dbReference type="GO" id="GO:0015421">
    <property type="term" value="F:ABC-type oligopeptide transporter activity"/>
    <property type="evidence" value="ECO:0007669"/>
    <property type="project" value="TreeGrafter"/>
</dbReference>
<dbReference type="FunFam" id="3.40.50.300:FF:000221">
    <property type="entry name" value="Multidrug ABC transporter ATP-binding protein"/>
    <property type="match status" value="1"/>
</dbReference>
<comment type="subcellular location">
    <subcellularLocation>
        <location evidence="1">Cell membrane</location>
        <topology evidence="1">Multi-pass membrane protein</topology>
    </subcellularLocation>
</comment>
<dbReference type="SMART" id="SM00382">
    <property type="entry name" value="AAA"/>
    <property type="match status" value="1"/>
</dbReference>
<dbReference type="PANTHER" id="PTHR43394">
    <property type="entry name" value="ATP-DEPENDENT PERMEASE MDL1, MITOCHONDRIAL"/>
    <property type="match status" value="1"/>
</dbReference>
<dbReference type="InterPro" id="IPR011527">
    <property type="entry name" value="ABC1_TM_dom"/>
</dbReference>
<organism evidence="12 13">
    <name type="scientific">Desulfitobacterium hafniense (strain Y51)</name>
    <dbReference type="NCBI Taxonomy" id="138119"/>
    <lineage>
        <taxon>Bacteria</taxon>
        <taxon>Bacillati</taxon>
        <taxon>Bacillota</taxon>
        <taxon>Clostridia</taxon>
        <taxon>Eubacteriales</taxon>
        <taxon>Desulfitobacteriaceae</taxon>
        <taxon>Desulfitobacterium</taxon>
    </lineage>
</organism>
<feature type="transmembrane region" description="Helical" evidence="9">
    <location>
        <begin position="171"/>
        <end position="190"/>
    </location>
</feature>
<keyword evidence="4 9" id="KW-0812">Transmembrane</keyword>
<protein>
    <submittedName>
        <fullName evidence="12">Uncharacterized protein</fullName>
    </submittedName>
</protein>
<dbReference type="PROSITE" id="PS50893">
    <property type="entry name" value="ABC_TRANSPORTER_2"/>
    <property type="match status" value="1"/>
</dbReference>
<keyword evidence="6" id="KW-0067">ATP-binding</keyword>
<evidence type="ECO:0000256" key="6">
    <source>
        <dbReference type="ARBA" id="ARBA00022840"/>
    </source>
</evidence>
<evidence type="ECO:0000313" key="12">
    <source>
        <dbReference type="EMBL" id="BAE83491.1"/>
    </source>
</evidence>
<evidence type="ECO:0000256" key="3">
    <source>
        <dbReference type="ARBA" id="ARBA00022475"/>
    </source>
</evidence>
<proteinExistence type="predicted"/>
<reference evidence="12 13" key="1">
    <citation type="journal article" date="2006" name="J. Bacteriol.">
        <title>Complete genome sequence of the dehalorespiring bacterium Desulfitobacterium hafniense Y51 and comparison with Dehalococcoides ethenogenes 195.</title>
        <authorList>
            <person name="Nonaka H."/>
            <person name="Keresztes G."/>
            <person name="Shinoda Y."/>
            <person name="Ikenaga Y."/>
            <person name="Abe M."/>
            <person name="Naito K."/>
            <person name="Inatomi K."/>
            <person name="Furukawa K."/>
            <person name="Inui M."/>
            <person name="Yukawa H."/>
        </authorList>
    </citation>
    <scope>NUCLEOTIDE SEQUENCE [LARGE SCALE GENOMIC DNA]</scope>
    <source>
        <strain evidence="12 13">Y51</strain>
    </source>
</reference>
<dbReference type="InterPro" id="IPR017871">
    <property type="entry name" value="ABC_transporter-like_CS"/>
</dbReference>
<dbReference type="CDD" id="cd18541">
    <property type="entry name" value="ABC_6TM_TmrB_like"/>
    <property type="match status" value="1"/>
</dbReference>
<dbReference type="InterPro" id="IPR036640">
    <property type="entry name" value="ABC1_TM_sf"/>
</dbReference>
<accession>Q24WV1</accession>
<keyword evidence="5" id="KW-0547">Nucleotide-binding</keyword>
<feature type="transmembrane region" description="Helical" evidence="9">
    <location>
        <begin position="257"/>
        <end position="277"/>
    </location>
</feature>
<sequence length="604" mass="67614">MIFFRMGWPMRLFIDLMWFFKKEKLSYITGIMLLIVLAAINLCPPYIVGRVVDGVTNRTLTPEILWPWLLILCGLGILSYILRYSWRILIFGAAARLSRLLRQQLFKHFTRMSPSFYQKYRTGDLMAHATNDIQAIETTAGMGVLTLVDSLVTGGFVVFSMAAFLSWKLTLITLLPMPVMAWVSSYYGTLLHERFFKAQEAFGDLNDKVQENISGVRVVKAFGQEEVEIESFRRLSDDVVKKNQAVAVVDSLYDPSIMLIVGLSFFLAVSFGAYEVIHLRLTLGQLTQFTLYLGQFIWPMLAFGWLFNIMERGRASYDRVQALLGVESEVQDQVSLQGAPDGSRAELRQSVKGDIYCALEQFTYPGQTKPELKRIHFTLKEGQTLGIVGKTGSGKTTLFRVLLREFAGMTGEIRIGGVSIEEIPLDSLRGIFGYVPQEHFLFSTTLAENIALGKPQAQLSEIEKAAKTACIHEDIQRFEAAYGTLVGDRGVTLSGGQKQRISIARALLLDPKILILDDSLSAVDAKTEKQILLELKGNRSQKTTLISAHRLSAVEHADLILVLQNGEIIERGSHAELMEHQGWYAETYQAQQLESLIEEGGGLA</sequence>
<dbReference type="KEGG" id="dsy:DSY1702"/>
<dbReference type="PROSITE" id="PS50929">
    <property type="entry name" value="ABC_TM1F"/>
    <property type="match status" value="1"/>
</dbReference>
<keyword evidence="13" id="KW-1185">Reference proteome</keyword>
<dbReference type="eggNOG" id="COG1132">
    <property type="taxonomic scope" value="Bacteria"/>
</dbReference>
<feature type="transmembrane region" description="Helical" evidence="9">
    <location>
        <begin position="289"/>
        <end position="309"/>
    </location>
</feature>
<name>Q24WV1_DESHY</name>